<dbReference type="SMART" id="SM00829">
    <property type="entry name" value="PKS_ER"/>
    <property type="match status" value="1"/>
</dbReference>
<proteinExistence type="predicted"/>
<dbReference type="Proteomes" id="UP000302218">
    <property type="component" value="Chromosome"/>
</dbReference>
<dbReference type="PANTHER" id="PTHR45033:SF2">
    <property type="entry name" value="ZINC-TYPE ALCOHOL DEHYDROGENASE-LIKE PROTEIN C1773.06C"/>
    <property type="match status" value="1"/>
</dbReference>
<gene>
    <name evidence="2" type="ORF">FEJ81_09575</name>
</gene>
<dbReference type="InterPro" id="IPR020843">
    <property type="entry name" value="ER"/>
</dbReference>
<dbReference type="SUPFAM" id="SSF50129">
    <property type="entry name" value="GroES-like"/>
    <property type="match status" value="1"/>
</dbReference>
<name>A0A4V1FZP8_9EURY</name>
<dbReference type="InterPro" id="IPR052711">
    <property type="entry name" value="Zinc_ADH-like"/>
</dbReference>
<dbReference type="AlphaFoldDB" id="A0A4V1FZP8"/>
<evidence type="ECO:0000259" key="1">
    <source>
        <dbReference type="SMART" id="SM00829"/>
    </source>
</evidence>
<dbReference type="SUPFAM" id="SSF51735">
    <property type="entry name" value="NAD(P)-binding Rossmann-fold domains"/>
    <property type="match status" value="1"/>
</dbReference>
<evidence type="ECO:0000313" key="3">
    <source>
        <dbReference type="Proteomes" id="UP000302218"/>
    </source>
</evidence>
<dbReference type="GO" id="GO:0044281">
    <property type="term" value="P:small molecule metabolic process"/>
    <property type="evidence" value="ECO:0007669"/>
    <property type="project" value="UniProtKB-ARBA"/>
</dbReference>
<dbReference type="Pfam" id="PF00107">
    <property type="entry name" value="ADH_zinc_N"/>
    <property type="match status" value="1"/>
</dbReference>
<dbReference type="KEGG" id="nvr:FEJ81_09575"/>
<dbReference type="InterPro" id="IPR011032">
    <property type="entry name" value="GroES-like_sf"/>
</dbReference>
<dbReference type="GO" id="GO:0016616">
    <property type="term" value="F:oxidoreductase activity, acting on the CH-OH group of donors, NAD or NADP as acceptor"/>
    <property type="evidence" value="ECO:0007669"/>
    <property type="project" value="UniProtKB-ARBA"/>
</dbReference>
<dbReference type="GO" id="GO:0030554">
    <property type="term" value="F:adenyl nucleotide binding"/>
    <property type="evidence" value="ECO:0007669"/>
    <property type="project" value="UniProtKB-ARBA"/>
</dbReference>
<dbReference type="Gene3D" id="3.40.50.720">
    <property type="entry name" value="NAD(P)-binding Rossmann-like Domain"/>
    <property type="match status" value="1"/>
</dbReference>
<dbReference type="Gene3D" id="3.90.180.10">
    <property type="entry name" value="Medium-chain alcohol dehydrogenases, catalytic domain"/>
    <property type="match status" value="1"/>
</dbReference>
<dbReference type="InterPro" id="IPR013154">
    <property type="entry name" value="ADH-like_N"/>
</dbReference>
<organism evidence="2 3">
    <name type="scientific">Natrinema versiforme</name>
    <dbReference type="NCBI Taxonomy" id="88724"/>
    <lineage>
        <taxon>Archaea</taxon>
        <taxon>Methanobacteriati</taxon>
        <taxon>Methanobacteriota</taxon>
        <taxon>Stenosarchaea group</taxon>
        <taxon>Halobacteria</taxon>
        <taxon>Halobacteriales</taxon>
        <taxon>Natrialbaceae</taxon>
        <taxon>Natrinema</taxon>
    </lineage>
</organism>
<accession>A0A4V1FZP8</accession>
<dbReference type="PANTHER" id="PTHR45033">
    <property type="match status" value="1"/>
</dbReference>
<dbReference type="GeneID" id="40265522"/>
<protein>
    <submittedName>
        <fullName evidence="2">NAD(P)-dependent alcohol dehydrogenase</fullName>
    </submittedName>
</protein>
<evidence type="ECO:0000313" key="2">
    <source>
        <dbReference type="EMBL" id="QCS42596.1"/>
    </source>
</evidence>
<dbReference type="Pfam" id="PF08240">
    <property type="entry name" value="ADH_N"/>
    <property type="match status" value="1"/>
</dbReference>
<dbReference type="RefSeq" id="WP_138245079.1">
    <property type="nucleotide sequence ID" value="NZ_CP040330.1"/>
</dbReference>
<dbReference type="CDD" id="cd08276">
    <property type="entry name" value="MDR7"/>
    <property type="match status" value="1"/>
</dbReference>
<feature type="domain" description="Enoyl reductase (ER)" evidence="1">
    <location>
        <begin position="15"/>
        <end position="337"/>
    </location>
</feature>
<dbReference type="OrthoDB" id="8709at2157"/>
<sequence>MKAYEVQESSSDYSGIVEVERDRPEPAADEALVEIRAASLNYRDLSIANSDLTYPGAELPVIPLSDGAGEVTAVGEDVQRLSEGDRVATPFAPDWVDGPVAPEKIGRTTGGNSDGALAEYVTFPADSLAVLPDTLSYEQGATLSCAGLTAWRELHEEVDLTADDTVLVLGTGGVSMFALQFATMRGADVFVTSSSDEKLERARELGATWTLNYEETPEWGEAVREETGGVDHVIEVGGPGTLERSVEAADFDGHVHLIGVLSGQDGQVHPGPILVKGLTVKGSMGVGSRAMFDRMNSAIEAAAIEPVIDRTFGFEPEDIREAYRYVEDGSHQGKVVISLE</sequence>
<dbReference type="GO" id="GO:0043168">
    <property type="term" value="F:anion binding"/>
    <property type="evidence" value="ECO:0007669"/>
    <property type="project" value="UniProtKB-ARBA"/>
</dbReference>
<dbReference type="EMBL" id="CP040330">
    <property type="protein sequence ID" value="QCS42596.1"/>
    <property type="molecule type" value="Genomic_DNA"/>
</dbReference>
<reference evidence="3" key="1">
    <citation type="submission" date="2019-05" db="EMBL/GenBank/DDBJ databases">
        <title>Genome sequence and methylation pattern of the halophilic Archaeon Natrinema versiforme BOL5-4.</title>
        <authorList>
            <person name="DasSarma P."/>
            <person name="Anton B.P."/>
            <person name="DasSarma S.L."/>
            <person name="Martinez F.L."/>
            <person name="Guzman D."/>
            <person name="Roberts R.J."/>
            <person name="DasSarma S."/>
        </authorList>
    </citation>
    <scope>NUCLEOTIDE SEQUENCE [LARGE SCALE GENOMIC DNA]</scope>
    <source>
        <strain evidence="3">BOL5-4</strain>
    </source>
</reference>
<dbReference type="InterPro" id="IPR013149">
    <property type="entry name" value="ADH-like_C"/>
</dbReference>
<dbReference type="InterPro" id="IPR036291">
    <property type="entry name" value="NAD(P)-bd_dom_sf"/>
</dbReference>